<dbReference type="SUPFAM" id="SSF88659">
    <property type="entry name" value="Sigma3 and sigma4 domains of RNA polymerase sigma factors"/>
    <property type="match status" value="1"/>
</dbReference>
<keyword evidence="4" id="KW-0238">DNA-binding</keyword>
<dbReference type="InterPro" id="IPR039425">
    <property type="entry name" value="RNA_pol_sigma-70-like"/>
</dbReference>
<dbReference type="InterPro" id="IPR013325">
    <property type="entry name" value="RNA_pol_sigma_r2"/>
</dbReference>
<dbReference type="Proteomes" id="UP000295788">
    <property type="component" value="Unassembled WGS sequence"/>
</dbReference>
<evidence type="ECO:0000256" key="2">
    <source>
        <dbReference type="ARBA" id="ARBA00023015"/>
    </source>
</evidence>
<evidence type="ECO:0000259" key="7">
    <source>
        <dbReference type="Pfam" id="PF08281"/>
    </source>
</evidence>
<dbReference type="PANTHER" id="PTHR43133">
    <property type="entry name" value="RNA POLYMERASE ECF-TYPE SIGMA FACTO"/>
    <property type="match status" value="1"/>
</dbReference>
<dbReference type="Gene3D" id="1.10.10.10">
    <property type="entry name" value="Winged helix-like DNA-binding domain superfamily/Winged helix DNA-binding domain"/>
    <property type="match status" value="1"/>
</dbReference>
<evidence type="ECO:0000259" key="6">
    <source>
        <dbReference type="Pfam" id="PF04542"/>
    </source>
</evidence>
<evidence type="ECO:0000256" key="5">
    <source>
        <dbReference type="ARBA" id="ARBA00023163"/>
    </source>
</evidence>
<evidence type="ECO:0000313" key="9">
    <source>
        <dbReference type="Proteomes" id="UP000295788"/>
    </source>
</evidence>
<evidence type="ECO:0000256" key="3">
    <source>
        <dbReference type="ARBA" id="ARBA00023082"/>
    </source>
</evidence>
<keyword evidence="2" id="KW-0805">Transcription regulation</keyword>
<accession>A0A4V2USX6</accession>
<dbReference type="EMBL" id="SMAB01000006">
    <property type="protein sequence ID" value="TCS83221.1"/>
    <property type="molecule type" value="Genomic_DNA"/>
</dbReference>
<dbReference type="InterPro" id="IPR013324">
    <property type="entry name" value="RNA_pol_sigma_r3/r4-like"/>
</dbReference>
<dbReference type="InterPro" id="IPR007627">
    <property type="entry name" value="RNA_pol_sigma70_r2"/>
</dbReference>
<proteinExistence type="inferred from homology"/>
<feature type="domain" description="RNA polymerase sigma factor 70 region 4 type 2" evidence="7">
    <location>
        <begin position="120"/>
        <end position="172"/>
    </location>
</feature>
<dbReference type="RefSeq" id="WP_132768235.1">
    <property type="nucleotide sequence ID" value="NZ_SMAB01000006.1"/>
</dbReference>
<keyword evidence="3" id="KW-0731">Sigma factor</keyword>
<keyword evidence="5" id="KW-0804">Transcription</keyword>
<dbReference type="GO" id="GO:0006352">
    <property type="term" value="P:DNA-templated transcription initiation"/>
    <property type="evidence" value="ECO:0007669"/>
    <property type="project" value="InterPro"/>
</dbReference>
<dbReference type="SUPFAM" id="SSF88946">
    <property type="entry name" value="Sigma2 domain of RNA polymerase sigma factors"/>
    <property type="match status" value="1"/>
</dbReference>
<comment type="caution">
    <text evidence="8">The sequence shown here is derived from an EMBL/GenBank/DDBJ whole genome shotgun (WGS) entry which is preliminary data.</text>
</comment>
<evidence type="ECO:0000313" key="8">
    <source>
        <dbReference type="EMBL" id="TCS83221.1"/>
    </source>
</evidence>
<protein>
    <submittedName>
        <fullName evidence="8">RNA polymerase sigma-70 factor (ECF subfamily)</fullName>
    </submittedName>
</protein>
<keyword evidence="9" id="KW-1185">Reference proteome</keyword>
<dbReference type="Pfam" id="PF08281">
    <property type="entry name" value="Sigma70_r4_2"/>
    <property type="match status" value="1"/>
</dbReference>
<dbReference type="InterPro" id="IPR013249">
    <property type="entry name" value="RNA_pol_sigma70_r4_t2"/>
</dbReference>
<evidence type="ECO:0000256" key="4">
    <source>
        <dbReference type="ARBA" id="ARBA00023125"/>
    </source>
</evidence>
<dbReference type="AlphaFoldDB" id="A0A4V2USX6"/>
<comment type="similarity">
    <text evidence="1">Belongs to the sigma-70 factor family. ECF subfamily.</text>
</comment>
<dbReference type="Pfam" id="PF04542">
    <property type="entry name" value="Sigma70_r2"/>
    <property type="match status" value="1"/>
</dbReference>
<dbReference type="CDD" id="cd06171">
    <property type="entry name" value="Sigma70_r4"/>
    <property type="match status" value="1"/>
</dbReference>
<gene>
    <name evidence="8" type="ORF">EDD72_106150</name>
</gene>
<sequence length="178" mass="21207">MENQYTLQNKTKSKDEFFNRIIEHSHYLYRLAYRLTGNPEDAEDLTQETLWQAHRKADKYVYEKSLKAWLSMMMTNRFRDKVRKKSLKMVAIEDNLLSPQSIHSYAPSVEEEVENKMTLEKVKEEIEKLPEIYRNVLILRHFDGLSYSEISEALQIPEGTVKTQLFRARKMLKSRLSE</sequence>
<dbReference type="InterPro" id="IPR014284">
    <property type="entry name" value="RNA_pol_sigma-70_dom"/>
</dbReference>
<dbReference type="OrthoDB" id="9782703at2"/>
<feature type="domain" description="RNA polymerase sigma-70 region 2" evidence="6">
    <location>
        <begin position="23"/>
        <end position="86"/>
    </location>
</feature>
<evidence type="ECO:0000256" key="1">
    <source>
        <dbReference type="ARBA" id="ARBA00010641"/>
    </source>
</evidence>
<dbReference type="NCBIfam" id="TIGR02937">
    <property type="entry name" value="sigma70-ECF"/>
    <property type="match status" value="1"/>
</dbReference>
<name>A0A4V2USX6_9BACI</name>
<dbReference type="PANTHER" id="PTHR43133:SF8">
    <property type="entry name" value="RNA POLYMERASE SIGMA FACTOR HI_1459-RELATED"/>
    <property type="match status" value="1"/>
</dbReference>
<dbReference type="GO" id="GO:0016987">
    <property type="term" value="F:sigma factor activity"/>
    <property type="evidence" value="ECO:0007669"/>
    <property type="project" value="UniProtKB-KW"/>
</dbReference>
<dbReference type="GO" id="GO:0003677">
    <property type="term" value="F:DNA binding"/>
    <property type="evidence" value="ECO:0007669"/>
    <property type="project" value="UniProtKB-KW"/>
</dbReference>
<reference evidence="8 9" key="1">
    <citation type="submission" date="2019-03" db="EMBL/GenBank/DDBJ databases">
        <title>Genomic Encyclopedia of Type Strains, Phase IV (KMG-IV): sequencing the most valuable type-strain genomes for metagenomic binning, comparative biology and taxonomic classification.</title>
        <authorList>
            <person name="Goeker M."/>
        </authorList>
    </citation>
    <scope>NUCLEOTIDE SEQUENCE [LARGE SCALE GENOMIC DNA]</scope>
    <source>
        <strain evidence="8 9">DSM 23802</strain>
    </source>
</reference>
<dbReference type="InterPro" id="IPR036388">
    <property type="entry name" value="WH-like_DNA-bd_sf"/>
</dbReference>
<dbReference type="Gene3D" id="1.10.1740.10">
    <property type="match status" value="1"/>
</dbReference>
<organism evidence="8 9">
    <name type="scientific">Tepidibacillus fermentans</name>
    <dbReference type="NCBI Taxonomy" id="1281767"/>
    <lineage>
        <taxon>Bacteria</taxon>
        <taxon>Bacillati</taxon>
        <taxon>Bacillota</taxon>
        <taxon>Bacilli</taxon>
        <taxon>Bacillales</taxon>
        <taxon>Bacillaceae</taxon>
        <taxon>Tepidibacillus</taxon>
    </lineage>
</organism>